<comment type="subunit">
    <text evidence="4">Homooligomer.</text>
</comment>
<keyword evidence="5 9" id="KW-0812">Transmembrane</keyword>
<dbReference type="Pfam" id="PF03151">
    <property type="entry name" value="TPT"/>
    <property type="match status" value="1"/>
</dbReference>
<accession>W6R2W9</accession>
<feature type="transmembrane region" description="Helical" evidence="9">
    <location>
        <begin position="228"/>
        <end position="250"/>
    </location>
</feature>
<evidence type="ECO:0000313" key="11">
    <source>
        <dbReference type="EMBL" id="CDM36167.1"/>
    </source>
</evidence>
<dbReference type="EMBL" id="HG792018">
    <property type="protein sequence ID" value="CDM36167.1"/>
    <property type="molecule type" value="Genomic_DNA"/>
</dbReference>
<dbReference type="InterPro" id="IPR004853">
    <property type="entry name" value="Sugar_P_trans_dom"/>
</dbReference>
<feature type="transmembrane region" description="Helical" evidence="9">
    <location>
        <begin position="12"/>
        <end position="34"/>
    </location>
</feature>
<dbReference type="OMA" id="DWMLIFA"/>
<comment type="subcellular location">
    <subcellularLocation>
        <location evidence="2">Endoplasmic reticulum membrane</location>
        <topology evidence="2">Multi-pass membrane protein</topology>
    </subcellularLocation>
</comment>
<keyword evidence="8 9" id="KW-0472">Membrane</keyword>
<feature type="transmembrane region" description="Helical" evidence="9">
    <location>
        <begin position="46"/>
        <end position="66"/>
    </location>
</feature>
<evidence type="ECO:0000256" key="2">
    <source>
        <dbReference type="ARBA" id="ARBA00004477"/>
    </source>
</evidence>
<evidence type="ECO:0000256" key="3">
    <source>
        <dbReference type="ARBA" id="ARBA00010425"/>
    </source>
</evidence>
<evidence type="ECO:0000256" key="5">
    <source>
        <dbReference type="ARBA" id="ARBA00022692"/>
    </source>
</evidence>
<feature type="domain" description="Sugar phosphate transporter" evidence="10">
    <location>
        <begin position="16"/>
        <end position="287"/>
    </location>
</feature>
<evidence type="ECO:0000256" key="4">
    <source>
        <dbReference type="ARBA" id="ARBA00011182"/>
    </source>
</evidence>
<feature type="transmembrane region" description="Helical" evidence="9">
    <location>
        <begin position="138"/>
        <end position="158"/>
    </location>
</feature>
<dbReference type="AlphaFoldDB" id="W6R2W9"/>
<evidence type="ECO:0000259" key="10">
    <source>
        <dbReference type="Pfam" id="PF03151"/>
    </source>
</evidence>
<feature type="transmembrane region" description="Helical" evidence="9">
    <location>
        <begin position="78"/>
        <end position="98"/>
    </location>
</feature>
<keyword evidence="6" id="KW-0256">Endoplasmic reticulum</keyword>
<evidence type="ECO:0000256" key="6">
    <source>
        <dbReference type="ARBA" id="ARBA00022824"/>
    </source>
</evidence>
<evidence type="ECO:0000313" key="12">
    <source>
        <dbReference type="Proteomes" id="UP000030686"/>
    </source>
</evidence>
<comment type="similarity">
    <text evidence="3">Belongs to the TPT transporter family. SLC35D subfamily.</text>
</comment>
<evidence type="ECO:0000256" key="9">
    <source>
        <dbReference type="SAM" id="Phobius"/>
    </source>
</evidence>
<proteinExistence type="inferred from homology"/>
<keyword evidence="12" id="KW-1185">Reference proteome</keyword>
<evidence type="ECO:0000256" key="1">
    <source>
        <dbReference type="ARBA" id="ARBA00003420"/>
    </source>
</evidence>
<feature type="transmembrane region" description="Helical" evidence="9">
    <location>
        <begin position="198"/>
        <end position="216"/>
    </location>
</feature>
<dbReference type="Proteomes" id="UP000030686">
    <property type="component" value="Unassembled WGS sequence"/>
</dbReference>
<comment type="function">
    <text evidence="1">Involved in the import of GDP-mannose from the cytoplasm into the Golgi lumen.</text>
</comment>
<evidence type="ECO:0000256" key="8">
    <source>
        <dbReference type="ARBA" id="ARBA00023136"/>
    </source>
</evidence>
<dbReference type="InterPro" id="IPR050186">
    <property type="entry name" value="TPT_transporter"/>
</dbReference>
<dbReference type="GO" id="GO:0005789">
    <property type="term" value="C:endoplasmic reticulum membrane"/>
    <property type="evidence" value="ECO:0007669"/>
    <property type="project" value="UniProtKB-SubCell"/>
</dbReference>
<reference evidence="11" key="1">
    <citation type="journal article" date="2014" name="Nat. Commun.">
        <title>Multiple recent horizontal transfers of a large genomic region in cheese making fungi.</title>
        <authorList>
            <person name="Cheeseman K."/>
            <person name="Ropars J."/>
            <person name="Renault P."/>
            <person name="Dupont J."/>
            <person name="Gouzy J."/>
            <person name="Branca A."/>
            <person name="Abraham A.L."/>
            <person name="Ceppi M."/>
            <person name="Conseiller E."/>
            <person name="Debuchy R."/>
            <person name="Malagnac F."/>
            <person name="Goarin A."/>
            <person name="Silar P."/>
            <person name="Lacoste S."/>
            <person name="Sallet E."/>
            <person name="Bensimon A."/>
            <person name="Giraud T."/>
            <person name="Brygoo Y."/>
        </authorList>
    </citation>
    <scope>NUCLEOTIDE SEQUENCE [LARGE SCALE GENOMIC DNA]</scope>
    <source>
        <strain evidence="11">FM164</strain>
    </source>
</reference>
<name>W6R2W9_PENRF</name>
<sequence>MLMTSSWERQGSVIRVSMWLFLSVSVVLSNKWLVTDMNFKFPAYPAFLATSHMLFGTIAISVLNGLRPTSSLVVTDMTLRKYASIIIPVAVALNTSIICGNEAVAYISITMIQILKGLSPVTVYMMSLFLGITQFSRMITTTLLLISLGIFLASFQSVQTDLYGISAQLIGIVSDSSRLVLMQKIFTSHPFTFDPPTLFYHLAPFCALLGAIITAFTSFPTTLELQNVWAMLLLNCTLTSMLNLAGLFVIQKTSSLTLSLCGISKDIFLITATTLIWKTEIKTLEIIAEVQ</sequence>
<dbReference type="OrthoDB" id="6418713at2759"/>
<gene>
    <name evidence="11" type="ORF">PROQFM164_S04g001048</name>
</gene>
<organism evidence="11 12">
    <name type="scientific">Penicillium roqueforti (strain FM164)</name>
    <dbReference type="NCBI Taxonomy" id="1365484"/>
    <lineage>
        <taxon>Eukaryota</taxon>
        <taxon>Fungi</taxon>
        <taxon>Dikarya</taxon>
        <taxon>Ascomycota</taxon>
        <taxon>Pezizomycotina</taxon>
        <taxon>Eurotiomycetes</taxon>
        <taxon>Eurotiomycetidae</taxon>
        <taxon>Eurotiales</taxon>
        <taxon>Aspergillaceae</taxon>
        <taxon>Penicillium</taxon>
    </lineage>
</organism>
<evidence type="ECO:0000256" key="7">
    <source>
        <dbReference type="ARBA" id="ARBA00022989"/>
    </source>
</evidence>
<protein>
    <recommendedName>
        <fullName evidence="10">Sugar phosphate transporter domain-containing protein</fullName>
    </recommendedName>
</protein>
<dbReference type="PANTHER" id="PTHR11132">
    <property type="entry name" value="SOLUTE CARRIER FAMILY 35"/>
    <property type="match status" value="1"/>
</dbReference>
<keyword evidence="7 9" id="KW-1133">Transmembrane helix</keyword>
<feature type="transmembrane region" description="Helical" evidence="9">
    <location>
        <begin position="104"/>
        <end position="126"/>
    </location>
</feature>